<proteinExistence type="predicted"/>
<reference evidence="1 2" key="1">
    <citation type="journal article" date="2012" name="Int. J. Syst. Evol. Microbiol.">
        <title>Vibrio caribbeanicus sp. nov., isolated from the marine sponge Scleritoderma cyanea.</title>
        <authorList>
            <person name="Hoffmann M."/>
            <person name="Monday S.R."/>
            <person name="Allard M.W."/>
            <person name="Strain E.A."/>
            <person name="Whittaker P."/>
            <person name="Naum M."/>
            <person name="McCarthy P.J."/>
            <person name="Lopez J.V."/>
            <person name="Fischer M."/>
            <person name="Brown E.W."/>
        </authorList>
    </citation>
    <scope>NUCLEOTIDE SEQUENCE [LARGE SCALE GENOMIC DNA]</scope>
    <source>
        <strain evidence="1 2">ATCC 19109</strain>
    </source>
</reference>
<evidence type="ECO:0000313" key="1">
    <source>
        <dbReference type="EMBL" id="EGU58561.1"/>
    </source>
</evidence>
<dbReference type="Proteomes" id="UP000003836">
    <property type="component" value="Unassembled WGS sequence"/>
</dbReference>
<name>A0ABN0DKX5_9VIBR</name>
<sequence length="42" mass="4876">MYIGQINNQNKVDEIYLPENAIEETNCPVRETDLAAEKFQHP</sequence>
<dbReference type="EMBL" id="AFWI01000020">
    <property type="protein sequence ID" value="EGU58561.1"/>
    <property type="molecule type" value="Genomic_DNA"/>
</dbReference>
<evidence type="ECO:0000313" key="2">
    <source>
        <dbReference type="Proteomes" id="UP000003836"/>
    </source>
</evidence>
<keyword evidence="2" id="KW-1185">Reference proteome</keyword>
<accession>A0ABN0DKX5</accession>
<protein>
    <recommendedName>
        <fullName evidence="3">Transposase</fullName>
    </recommendedName>
</protein>
<comment type="caution">
    <text evidence="1">The sequence shown here is derived from an EMBL/GenBank/DDBJ whole genome shotgun (WGS) entry which is preliminary data.</text>
</comment>
<evidence type="ECO:0008006" key="3">
    <source>
        <dbReference type="Google" id="ProtNLM"/>
    </source>
</evidence>
<gene>
    <name evidence="1" type="ORF">VITU9109_14748</name>
</gene>
<organism evidence="1 2">
    <name type="scientific">Vibrio tubiashii ATCC 19109</name>
    <dbReference type="NCBI Taxonomy" id="1051646"/>
    <lineage>
        <taxon>Bacteria</taxon>
        <taxon>Pseudomonadati</taxon>
        <taxon>Pseudomonadota</taxon>
        <taxon>Gammaproteobacteria</taxon>
        <taxon>Vibrionales</taxon>
        <taxon>Vibrionaceae</taxon>
        <taxon>Vibrio</taxon>
        <taxon>Vibrio oreintalis group</taxon>
    </lineage>
</organism>